<keyword evidence="5" id="KW-0551">Lipid droplet</keyword>
<dbReference type="GO" id="GO:0010344">
    <property type="term" value="P:seed oilbody biogenesis"/>
    <property type="evidence" value="ECO:0007669"/>
    <property type="project" value="TreeGrafter"/>
</dbReference>
<evidence type="ECO:0000256" key="8">
    <source>
        <dbReference type="ARBA" id="ARBA00023136"/>
    </source>
</evidence>
<keyword evidence="8 9" id="KW-0472">Membrane</keyword>
<evidence type="ECO:0000256" key="2">
    <source>
        <dbReference type="ARBA" id="ARBA00004141"/>
    </source>
</evidence>
<evidence type="ECO:0000256" key="7">
    <source>
        <dbReference type="ARBA" id="ARBA00022989"/>
    </source>
</evidence>
<dbReference type="InterPro" id="IPR000136">
    <property type="entry name" value="Oleosin"/>
</dbReference>
<dbReference type="AlphaFoldDB" id="A0A4U5NN38"/>
<keyword evidence="6 9" id="KW-0812">Transmembrane</keyword>
<dbReference type="EMBL" id="RCHU01001018">
    <property type="protein sequence ID" value="TKR84200.1"/>
    <property type="molecule type" value="Genomic_DNA"/>
</dbReference>
<dbReference type="PANTHER" id="PTHR33203:SF63">
    <property type="entry name" value="OLEOSIN 18.2 KDA"/>
    <property type="match status" value="1"/>
</dbReference>
<feature type="transmembrane region" description="Helical" evidence="9">
    <location>
        <begin position="20"/>
        <end position="38"/>
    </location>
</feature>
<feature type="transmembrane region" description="Helical" evidence="9">
    <location>
        <begin position="82"/>
        <end position="104"/>
    </location>
</feature>
<evidence type="ECO:0000256" key="5">
    <source>
        <dbReference type="ARBA" id="ARBA00022677"/>
    </source>
</evidence>
<evidence type="ECO:0000256" key="9">
    <source>
        <dbReference type="SAM" id="Phobius"/>
    </source>
</evidence>
<dbReference type="STRING" id="43335.A0A4U5NN38"/>
<sequence>MHNPTNFTELQRLSGDRDPLSISHLIFILHFQFSYLVIFPTQALKLVSHAKPLLTISPFNVSPFRTSVSSLKQHHHPISLPYFLSFSLCVVSLSHIFIFLEVVLSSPMADRMQPHQVQVHGLKGHQQQGPSASKALAVLTMLPVGVGLLALAGITLVGTVIGLAVTTPLFILFSPVLVPAALVIGLAVTSFLASGAFGLTGSWSLSWVGRYIQEATQTMPESLDQAKRRMQDMAGYVGQKTKEVGQEIQRKAHDAK</sequence>
<comment type="function">
    <text evidence="1">May have a structural role to stabilize the lipid body during desiccation of the seed by preventing coalescence of the oil. Probably interacts with both lipid and phospholipid moieties of lipid bodies. May also provide recognition signals for specific lipase anchorage in lipolysis during seedling growth.</text>
</comment>
<evidence type="ECO:0000313" key="10">
    <source>
        <dbReference type="EMBL" id="TKR84200.1"/>
    </source>
</evidence>
<dbReference type="Pfam" id="PF01277">
    <property type="entry name" value="Oleosin"/>
    <property type="match status" value="1"/>
</dbReference>
<feature type="transmembrane region" description="Helical" evidence="9">
    <location>
        <begin position="136"/>
        <end position="164"/>
    </location>
</feature>
<feature type="transmembrane region" description="Helical" evidence="9">
    <location>
        <begin position="176"/>
        <end position="200"/>
    </location>
</feature>
<dbReference type="GO" id="GO:0016020">
    <property type="term" value="C:membrane"/>
    <property type="evidence" value="ECO:0007669"/>
    <property type="project" value="UniProtKB-SubCell"/>
</dbReference>
<name>A0A4U5NN38_POPAL</name>
<evidence type="ECO:0000256" key="3">
    <source>
        <dbReference type="ARBA" id="ARBA00004502"/>
    </source>
</evidence>
<evidence type="ECO:0000256" key="6">
    <source>
        <dbReference type="ARBA" id="ARBA00022692"/>
    </source>
</evidence>
<dbReference type="GO" id="GO:0019915">
    <property type="term" value="P:lipid storage"/>
    <property type="evidence" value="ECO:0007669"/>
    <property type="project" value="TreeGrafter"/>
</dbReference>
<reference evidence="10" key="1">
    <citation type="submission" date="2018-10" db="EMBL/GenBank/DDBJ databases">
        <title>Population genomic analysis revealed the cold adaptation of white poplar.</title>
        <authorList>
            <person name="Liu Y.-J."/>
        </authorList>
    </citation>
    <scope>NUCLEOTIDE SEQUENCE [LARGE SCALE GENOMIC DNA]</scope>
    <source>
        <strain evidence="10">PAL-ZL1</strain>
    </source>
</reference>
<evidence type="ECO:0008006" key="11">
    <source>
        <dbReference type="Google" id="ProtNLM"/>
    </source>
</evidence>
<organism evidence="10">
    <name type="scientific">Populus alba</name>
    <name type="common">White poplar</name>
    <dbReference type="NCBI Taxonomy" id="43335"/>
    <lineage>
        <taxon>Eukaryota</taxon>
        <taxon>Viridiplantae</taxon>
        <taxon>Streptophyta</taxon>
        <taxon>Embryophyta</taxon>
        <taxon>Tracheophyta</taxon>
        <taxon>Spermatophyta</taxon>
        <taxon>Magnoliopsida</taxon>
        <taxon>eudicotyledons</taxon>
        <taxon>Gunneridae</taxon>
        <taxon>Pentapetalae</taxon>
        <taxon>rosids</taxon>
        <taxon>fabids</taxon>
        <taxon>Malpighiales</taxon>
        <taxon>Salicaceae</taxon>
        <taxon>Saliceae</taxon>
        <taxon>Populus</taxon>
    </lineage>
</organism>
<comment type="similarity">
    <text evidence="4">Belongs to the oleosin family.</text>
</comment>
<comment type="subcellular location">
    <subcellularLocation>
        <location evidence="3">Lipid droplet</location>
    </subcellularLocation>
    <subcellularLocation>
        <location evidence="2">Membrane</location>
        <topology evidence="2">Multi-pass membrane protein</topology>
    </subcellularLocation>
</comment>
<dbReference type="GO" id="GO:0050826">
    <property type="term" value="P:response to freezing"/>
    <property type="evidence" value="ECO:0007669"/>
    <property type="project" value="TreeGrafter"/>
</dbReference>
<proteinExistence type="inferred from homology"/>
<accession>A0A4U5NN38</accession>
<evidence type="ECO:0000256" key="1">
    <source>
        <dbReference type="ARBA" id="ARBA00002582"/>
    </source>
</evidence>
<dbReference type="GO" id="GO:0012511">
    <property type="term" value="C:monolayer-surrounded lipid storage body"/>
    <property type="evidence" value="ECO:0007669"/>
    <property type="project" value="InterPro"/>
</dbReference>
<evidence type="ECO:0000256" key="4">
    <source>
        <dbReference type="ARBA" id="ARBA00010858"/>
    </source>
</evidence>
<comment type="caution">
    <text evidence="10">The sequence shown here is derived from an EMBL/GenBank/DDBJ whole genome shotgun (WGS) entry which is preliminary data.</text>
</comment>
<protein>
    <recommendedName>
        <fullName evidence="11">Oleosin</fullName>
    </recommendedName>
</protein>
<keyword evidence="7 9" id="KW-1133">Transmembrane helix</keyword>
<dbReference type="PANTHER" id="PTHR33203">
    <property type="entry name" value="OLEOSIN"/>
    <property type="match status" value="1"/>
</dbReference>
<gene>
    <name evidence="10" type="ORF">D5086_0000262330</name>
</gene>